<evidence type="ECO:0000313" key="2">
    <source>
        <dbReference type="Proteomes" id="UP001219355"/>
    </source>
</evidence>
<dbReference type="EMBL" id="CP120629">
    <property type="protein sequence ID" value="WEW60116.1"/>
    <property type="molecule type" value="Genomic_DNA"/>
</dbReference>
<sequence length="286" mass="32403">MAEQSAPSTPRSSQLACLEGIVGGTLMSPLTPTRRASAQFSPDLVYSTPLTVRTYQNNKVIIKIFAFGQPQFGNPGPATPLALKHERFLAIAARAYQEAVKLPEKPPPAVWAPNDTMHSYYEWLLYRFGVELRSNLQRQGIHDDLIIRNEWLRHGRSITDNIRAEWGSHPLGSTAAVKTTLKTEYTEAAVLAVEAAVRSPTIPPPEGWEVGDDLHPYYSTMLRRFRSHMRDMLEKYGAGIFQNRTEANNAVGSYEEYIIREYRKTWIQMFGLPDLQIYVEDDDEVC</sequence>
<protein>
    <submittedName>
        <fullName evidence="1">Uncharacterized protein</fullName>
    </submittedName>
</protein>
<gene>
    <name evidence="1" type="ORF">PRK78_005601</name>
</gene>
<evidence type="ECO:0000313" key="1">
    <source>
        <dbReference type="EMBL" id="WEW60116.1"/>
    </source>
</evidence>
<keyword evidence="2" id="KW-1185">Reference proteome</keyword>
<accession>A0AAF0IKV7</accession>
<dbReference type="Proteomes" id="UP001219355">
    <property type="component" value="Chromosome 3"/>
</dbReference>
<name>A0AAF0IKV7_9EURO</name>
<proteinExistence type="predicted"/>
<reference evidence="1" key="1">
    <citation type="submission" date="2023-03" db="EMBL/GenBank/DDBJ databases">
        <title>Emydomyces testavorans Genome Sequence.</title>
        <authorList>
            <person name="Hoyer L."/>
        </authorList>
    </citation>
    <scope>NUCLEOTIDE SEQUENCE</scope>
    <source>
        <strain evidence="1">16-2883</strain>
    </source>
</reference>
<dbReference type="AlphaFoldDB" id="A0AAF0IKV7"/>
<organism evidence="1 2">
    <name type="scientific">Emydomyces testavorans</name>
    <dbReference type="NCBI Taxonomy" id="2070801"/>
    <lineage>
        <taxon>Eukaryota</taxon>
        <taxon>Fungi</taxon>
        <taxon>Dikarya</taxon>
        <taxon>Ascomycota</taxon>
        <taxon>Pezizomycotina</taxon>
        <taxon>Eurotiomycetes</taxon>
        <taxon>Eurotiomycetidae</taxon>
        <taxon>Onygenales</taxon>
        <taxon>Nannizziopsiaceae</taxon>
        <taxon>Emydomyces</taxon>
    </lineage>
</organism>